<keyword evidence="4 6" id="KW-0238">DNA-binding</keyword>
<dbReference type="PANTHER" id="PTHR35807:SF1">
    <property type="entry name" value="TRANSCRIPTIONAL REGULATOR REDD"/>
    <property type="match status" value="1"/>
</dbReference>
<dbReference type="InterPro" id="IPR051677">
    <property type="entry name" value="AfsR-DnrI-RedD_regulator"/>
</dbReference>
<accession>A0ABT1PGN3</accession>
<dbReference type="PANTHER" id="PTHR35807">
    <property type="entry name" value="TRANSCRIPTIONAL REGULATOR REDD-RELATED"/>
    <property type="match status" value="1"/>
</dbReference>
<sequence length="278" mass="30943">MEFAVLGPLRMQEQGRNYTPTAPKQRQLLALLLLNANQVVSTGTCIEELWDSSPPNSALSTLQSYVLQLRRSLRRVPWIGSLQAARRVLETRDGGYMLTVRNDELDTNIFKSLVREGRAELRRDDAIASSLLGQALALWKGSALSDVQVGPVLRAHLVGLEEDHMSVQEQRIDADLRLGRHHDLIGELSTLATKYPTREGLQSQLMLALYRSGRRTQALEVVHTLRQVLNDELGLEPSPRIRSLHQAILACDPALDVPAHTESLLRLDAADLATAQRS</sequence>
<dbReference type="InterPro" id="IPR011990">
    <property type="entry name" value="TPR-like_helical_dom_sf"/>
</dbReference>
<dbReference type="SUPFAM" id="SSF46894">
    <property type="entry name" value="C-terminal effector domain of the bipartite response regulators"/>
    <property type="match status" value="1"/>
</dbReference>
<evidence type="ECO:0000259" key="7">
    <source>
        <dbReference type="PROSITE" id="PS51755"/>
    </source>
</evidence>
<evidence type="ECO:0000256" key="4">
    <source>
        <dbReference type="ARBA" id="ARBA00023125"/>
    </source>
</evidence>
<dbReference type="Pfam" id="PF03704">
    <property type="entry name" value="BTAD"/>
    <property type="match status" value="1"/>
</dbReference>
<evidence type="ECO:0000256" key="6">
    <source>
        <dbReference type="PROSITE-ProRule" id="PRU01091"/>
    </source>
</evidence>
<evidence type="ECO:0000256" key="3">
    <source>
        <dbReference type="ARBA" id="ARBA00023015"/>
    </source>
</evidence>
<evidence type="ECO:0000313" key="9">
    <source>
        <dbReference type="Proteomes" id="UP001206206"/>
    </source>
</evidence>
<keyword evidence="9" id="KW-1185">Reference proteome</keyword>
<dbReference type="SMART" id="SM01043">
    <property type="entry name" value="BTAD"/>
    <property type="match status" value="1"/>
</dbReference>
<dbReference type="CDD" id="cd15831">
    <property type="entry name" value="BTAD"/>
    <property type="match status" value="1"/>
</dbReference>
<dbReference type="InterPro" id="IPR016032">
    <property type="entry name" value="Sig_transdc_resp-reg_C-effctor"/>
</dbReference>
<evidence type="ECO:0000256" key="1">
    <source>
        <dbReference type="ARBA" id="ARBA00005820"/>
    </source>
</evidence>
<dbReference type="InterPro" id="IPR001867">
    <property type="entry name" value="OmpR/PhoB-type_DNA-bd"/>
</dbReference>
<dbReference type="InterPro" id="IPR036388">
    <property type="entry name" value="WH-like_DNA-bd_sf"/>
</dbReference>
<keyword evidence="3" id="KW-0805">Transcription regulation</keyword>
<dbReference type="InterPro" id="IPR005158">
    <property type="entry name" value="BTAD"/>
</dbReference>
<dbReference type="Pfam" id="PF00486">
    <property type="entry name" value="Trans_reg_C"/>
    <property type="match status" value="1"/>
</dbReference>
<evidence type="ECO:0000256" key="2">
    <source>
        <dbReference type="ARBA" id="ARBA00023012"/>
    </source>
</evidence>
<organism evidence="8 9">
    <name type="scientific">Streptantibioticus rubrisoli</name>
    <dbReference type="NCBI Taxonomy" id="1387313"/>
    <lineage>
        <taxon>Bacteria</taxon>
        <taxon>Bacillati</taxon>
        <taxon>Actinomycetota</taxon>
        <taxon>Actinomycetes</taxon>
        <taxon>Kitasatosporales</taxon>
        <taxon>Streptomycetaceae</taxon>
        <taxon>Streptantibioticus</taxon>
    </lineage>
</organism>
<dbReference type="SUPFAM" id="SSF48452">
    <property type="entry name" value="TPR-like"/>
    <property type="match status" value="1"/>
</dbReference>
<reference evidence="8 9" key="1">
    <citation type="submission" date="2022-06" db="EMBL/GenBank/DDBJ databases">
        <title>Draft genome sequence of type strain Streptomyces rubrisoli DSM 42083.</title>
        <authorList>
            <person name="Duangmal K."/>
            <person name="Klaysubun C."/>
        </authorList>
    </citation>
    <scope>NUCLEOTIDE SEQUENCE [LARGE SCALE GENOMIC DNA]</scope>
    <source>
        <strain evidence="8 9">DSM 42083</strain>
    </source>
</reference>
<dbReference type="PROSITE" id="PS51755">
    <property type="entry name" value="OMPR_PHOB"/>
    <property type="match status" value="1"/>
</dbReference>
<feature type="domain" description="OmpR/PhoB-type" evidence="7">
    <location>
        <begin position="1"/>
        <end position="100"/>
    </location>
</feature>
<dbReference type="Proteomes" id="UP001206206">
    <property type="component" value="Unassembled WGS sequence"/>
</dbReference>
<dbReference type="EMBL" id="JANFNH010000028">
    <property type="protein sequence ID" value="MCQ4044532.1"/>
    <property type="molecule type" value="Genomic_DNA"/>
</dbReference>
<gene>
    <name evidence="8" type="ORF">NON19_21485</name>
</gene>
<keyword evidence="5" id="KW-0804">Transcription</keyword>
<evidence type="ECO:0000313" key="8">
    <source>
        <dbReference type="EMBL" id="MCQ4044532.1"/>
    </source>
</evidence>
<comment type="similarity">
    <text evidence="1">Belongs to the AfsR/DnrI/RedD regulatory family.</text>
</comment>
<feature type="DNA-binding region" description="OmpR/PhoB-type" evidence="6">
    <location>
        <begin position="1"/>
        <end position="100"/>
    </location>
</feature>
<name>A0ABT1PGN3_9ACTN</name>
<dbReference type="Gene3D" id="1.10.10.10">
    <property type="entry name" value="Winged helix-like DNA-binding domain superfamily/Winged helix DNA-binding domain"/>
    <property type="match status" value="1"/>
</dbReference>
<comment type="caution">
    <text evidence="8">The sequence shown here is derived from an EMBL/GenBank/DDBJ whole genome shotgun (WGS) entry which is preliminary data.</text>
</comment>
<dbReference type="Gene3D" id="1.25.40.10">
    <property type="entry name" value="Tetratricopeptide repeat domain"/>
    <property type="match status" value="1"/>
</dbReference>
<evidence type="ECO:0000256" key="5">
    <source>
        <dbReference type="ARBA" id="ARBA00023163"/>
    </source>
</evidence>
<keyword evidence="2" id="KW-0902">Two-component regulatory system</keyword>
<protein>
    <submittedName>
        <fullName evidence="8">Winged helix-turn-helix domain-containing protein</fullName>
    </submittedName>
</protein>
<proteinExistence type="inferred from homology"/>
<dbReference type="SMART" id="SM00862">
    <property type="entry name" value="Trans_reg_C"/>
    <property type="match status" value="1"/>
</dbReference>